<feature type="region of interest" description="Disordered" evidence="1">
    <location>
        <begin position="493"/>
        <end position="553"/>
    </location>
</feature>
<proteinExistence type="predicted"/>
<reference evidence="2" key="1">
    <citation type="journal article" date="2014" name="Genome Announc.">
        <title>Draft genome sequence of Rhodosporidium toruloides CECT1137, an oleaginous yeast of biotechnological interest.</title>
        <authorList>
            <person name="Morin N."/>
            <person name="Calcas X."/>
            <person name="Devillers H."/>
            <person name="Durrens P."/>
            <person name="Sherman D.J."/>
            <person name="Nicaud J.-M."/>
            <person name="Neuveglise C."/>
        </authorList>
    </citation>
    <scope>NUCLEOTIDE SEQUENCE</scope>
    <source>
        <strain evidence="2">CECT1137</strain>
    </source>
</reference>
<feature type="compositionally biased region" description="Pro residues" evidence="1">
    <location>
        <begin position="173"/>
        <end position="183"/>
    </location>
</feature>
<dbReference type="EMBL" id="LK052962">
    <property type="protein sequence ID" value="CDR49465.1"/>
    <property type="molecule type" value="Genomic_DNA"/>
</dbReference>
<dbReference type="OrthoDB" id="2529583at2759"/>
<feature type="region of interest" description="Disordered" evidence="1">
    <location>
        <begin position="1"/>
        <end position="136"/>
    </location>
</feature>
<name>A0A061BQY9_RHOTO</name>
<feature type="compositionally biased region" description="Basic residues" evidence="1">
    <location>
        <begin position="107"/>
        <end position="122"/>
    </location>
</feature>
<feature type="compositionally biased region" description="Low complexity" evidence="1">
    <location>
        <begin position="326"/>
        <end position="340"/>
    </location>
</feature>
<evidence type="ECO:0000256" key="1">
    <source>
        <dbReference type="SAM" id="MobiDB-lite"/>
    </source>
</evidence>
<feature type="region of interest" description="Disordered" evidence="1">
    <location>
        <begin position="152"/>
        <end position="472"/>
    </location>
</feature>
<feature type="compositionally biased region" description="Low complexity" evidence="1">
    <location>
        <begin position="266"/>
        <end position="286"/>
    </location>
</feature>
<feature type="compositionally biased region" description="Low complexity" evidence="1">
    <location>
        <begin position="61"/>
        <end position="71"/>
    </location>
</feature>
<feature type="compositionally biased region" description="Low complexity" evidence="1">
    <location>
        <begin position="348"/>
        <end position="369"/>
    </location>
</feature>
<accession>A0A061BQY9</accession>
<dbReference type="AlphaFoldDB" id="A0A061BQY9"/>
<feature type="compositionally biased region" description="Pro residues" evidence="1">
    <location>
        <begin position="370"/>
        <end position="380"/>
    </location>
</feature>
<feature type="compositionally biased region" description="Low complexity" evidence="1">
    <location>
        <begin position="79"/>
        <end position="89"/>
    </location>
</feature>
<feature type="compositionally biased region" description="Polar residues" evidence="1">
    <location>
        <begin position="496"/>
        <end position="507"/>
    </location>
</feature>
<evidence type="ECO:0000313" key="2">
    <source>
        <dbReference type="EMBL" id="CDR49465.1"/>
    </source>
</evidence>
<feature type="compositionally biased region" description="Polar residues" evidence="1">
    <location>
        <begin position="239"/>
        <end position="249"/>
    </location>
</feature>
<gene>
    <name evidence="2" type="ORF">RHTO0S_27e00254g</name>
</gene>
<organism evidence="2">
    <name type="scientific">Rhodotorula toruloides</name>
    <name type="common">Yeast</name>
    <name type="synonym">Rhodosporidium toruloides</name>
    <dbReference type="NCBI Taxonomy" id="5286"/>
    <lineage>
        <taxon>Eukaryota</taxon>
        <taxon>Fungi</taxon>
        <taxon>Dikarya</taxon>
        <taxon>Basidiomycota</taxon>
        <taxon>Pucciniomycotina</taxon>
        <taxon>Microbotryomycetes</taxon>
        <taxon>Sporidiobolales</taxon>
        <taxon>Sporidiobolaceae</taxon>
        <taxon>Rhodotorula</taxon>
    </lineage>
</organism>
<protein>
    <submittedName>
        <fullName evidence="2">RHTO0S27e00254g1_1</fullName>
    </submittedName>
</protein>
<sequence>MAEGRPVREKRRPSALLAYDSSPLSDADSAYDQDLSPPQHADPAPPPPPSAKRVARKSTSKGKAASGSPETSPAPPAPARRASTRRQSSGPAGAAVSPEPTPSKPKATSKARAPPKKRRIAKVRSESEDEGAAAPTLAAGLAGTAALPDALPLLPTASTSATEPSPRPSGAAAPPPVASPPPTFDLHPTPSTSTDQALTGDRNVLTATVPGAPLVASPAETPVDTSNQLSSLPPVLPAVQQSLATTSGSPAVPEVTPVASQPPIPSGSTLTPLPSRPPSSLSAILAEPQAVTAPPVPSTQPSALEATLTVPPTTDVHPPSLATNEASAAPSLAAASLASLPPIPSPATLPSLSAAPFSTAPSPKPAESAPTPPPPAPASLPAPAAVPAKKEEPKAKSRARTAAAVAAAGGGSSGSTPVRKKPKLSSAAGDGPVADEGQAEEMLAQAAKGAVAPSAVGTPGGATPSTVKAGGSGLVAKGGALGRIPSIKKVGVAEQAKTQSSASTPKTGFNIMQFKQKKETPNTPKAAAPSTKRPTETKIVKESSTLMTHEQRRQEFLKRRDIERAERTAAEKDSLDLLEQIKGMQEFETAYRLQIRQLSESEKSRVKEDVRLMLPRLSTFGSVFSLFPRKA</sequence>